<name>A0ACB7G9R2_MANES</name>
<dbReference type="EMBL" id="CM004401">
    <property type="protein sequence ID" value="KAG8637009.1"/>
    <property type="molecule type" value="Genomic_DNA"/>
</dbReference>
<proteinExistence type="predicted"/>
<keyword evidence="2" id="KW-1185">Reference proteome</keyword>
<evidence type="ECO:0000313" key="1">
    <source>
        <dbReference type="EMBL" id="KAG8637009.1"/>
    </source>
</evidence>
<dbReference type="Proteomes" id="UP000091857">
    <property type="component" value="Chromosome 15"/>
</dbReference>
<gene>
    <name evidence="1" type="ORF">MANES_15G069950v8</name>
</gene>
<reference evidence="2" key="1">
    <citation type="journal article" date="2016" name="Nat. Biotechnol.">
        <title>Sequencing wild and cultivated cassava and related species reveals extensive interspecific hybridization and genetic diversity.</title>
        <authorList>
            <person name="Bredeson J.V."/>
            <person name="Lyons J.B."/>
            <person name="Prochnik S.E."/>
            <person name="Wu G.A."/>
            <person name="Ha C.M."/>
            <person name="Edsinger-Gonzales E."/>
            <person name="Grimwood J."/>
            <person name="Schmutz J."/>
            <person name="Rabbi I.Y."/>
            <person name="Egesi C."/>
            <person name="Nauluvula P."/>
            <person name="Lebot V."/>
            <person name="Ndunguru J."/>
            <person name="Mkamilo G."/>
            <person name="Bart R.S."/>
            <person name="Setter T.L."/>
            <person name="Gleadow R.M."/>
            <person name="Kulakow P."/>
            <person name="Ferguson M.E."/>
            <person name="Rounsley S."/>
            <person name="Rokhsar D.S."/>
        </authorList>
    </citation>
    <scope>NUCLEOTIDE SEQUENCE [LARGE SCALE GENOMIC DNA]</scope>
    <source>
        <strain evidence="2">cv. AM560-2</strain>
    </source>
</reference>
<comment type="caution">
    <text evidence="1">The sequence shown here is derived from an EMBL/GenBank/DDBJ whole genome shotgun (WGS) entry which is preliminary data.</text>
</comment>
<organism evidence="1 2">
    <name type="scientific">Manihot esculenta</name>
    <name type="common">Cassava</name>
    <name type="synonym">Jatropha manihot</name>
    <dbReference type="NCBI Taxonomy" id="3983"/>
    <lineage>
        <taxon>Eukaryota</taxon>
        <taxon>Viridiplantae</taxon>
        <taxon>Streptophyta</taxon>
        <taxon>Embryophyta</taxon>
        <taxon>Tracheophyta</taxon>
        <taxon>Spermatophyta</taxon>
        <taxon>Magnoliopsida</taxon>
        <taxon>eudicotyledons</taxon>
        <taxon>Gunneridae</taxon>
        <taxon>Pentapetalae</taxon>
        <taxon>rosids</taxon>
        <taxon>fabids</taxon>
        <taxon>Malpighiales</taxon>
        <taxon>Euphorbiaceae</taxon>
        <taxon>Crotonoideae</taxon>
        <taxon>Manihoteae</taxon>
        <taxon>Manihot</taxon>
    </lineage>
</organism>
<accession>A0ACB7G9R2</accession>
<protein>
    <submittedName>
        <fullName evidence="1">Uncharacterized protein</fullName>
    </submittedName>
</protein>
<sequence>MGFCQLFGVQVRLATGSGGLKPRFYGPYRLEERVGNLAYKLQLPPGSKVHPVFHVSLLKKHVGIAVPVSLDFPNLTDEGFAMLEPEAILDTRWVRNGSRVIEECLVQWKHLHRDDATWENFADLQARFPSSNLEDKVPLDGGVMIDS</sequence>
<evidence type="ECO:0000313" key="2">
    <source>
        <dbReference type="Proteomes" id="UP000091857"/>
    </source>
</evidence>